<dbReference type="AlphaFoldDB" id="A0A7J6MPR5"/>
<feature type="compositionally biased region" description="Low complexity" evidence="1">
    <location>
        <begin position="102"/>
        <end position="117"/>
    </location>
</feature>
<dbReference type="EMBL" id="JAAPAO010000080">
    <property type="protein sequence ID" value="KAF4673593.1"/>
    <property type="molecule type" value="Genomic_DNA"/>
</dbReference>
<feature type="compositionally biased region" description="Basic and acidic residues" evidence="1">
    <location>
        <begin position="405"/>
        <end position="414"/>
    </location>
</feature>
<accession>A0A7J6MPR5</accession>
<protein>
    <submittedName>
        <fullName evidence="2">Uncharacterized protein</fullName>
    </submittedName>
</protein>
<dbReference type="OrthoDB" id="449373at2759"/>
<feature type="region of interest" description="Disordered" evidence="1">
    <location>
        <begin position="75"/>
        <end position="119"/>
    </location>
</feature>
<sequence length="414" mass="44966">MSQVPIESLLSRMEPSRPTAILSALATLQSTQRVTAVSLEVYGSIPGHDKFIPYFCLLSWTLIRSISLLDTSSATSQSSACPLGEPNTKRQRTSPGNDTFCSPSSTRTVTASSSSMSGHELDSSSYLRLALFPEVGEVPLSLSTPRSSALDEVFSAGSPLSHQWGNLFPSLCKRDASPVITSLLAIRHESPRRTAGIENPLGFPVHRDEEETSQLPSELDEFIDDLKAFESRAKSKAPLRLPLRTNSTPCSDANEGTSASSRAAVAGAGEAKVRLGEAGRARLKAIISDCFREDQRLRQMCNTIARLKNATVPQLLEMSHICGCFDQAMDIAKEFQMTKEAKSRKSLRASRQKAANRRQLISELCVGARFAPVSVPVSVKPSGPPCSHGHNRRLSSDSDQSLSGPRRDGVPERW</sequence>
<organism evidence="2 3">
    <name type="scientific">Perkinsus chesapeaki</name>
    <name type="common">Clam parasite</name>
    <name type="synonym">Perkinsus andrewsi</name>
    <dbReference type="NCBI Taxonomy" id="330153"/>
    <lineage>
        <taxon>Eukaryota</taxon>
        <taxon>Sar</taxon>
        <taxon>Alveolata</taxon>
        <taxon>Perkinsozoa</taxon>
        <taxon>Perkinsea</taxon>
        <taxon>Perkinsida</taxon>
        <taxon>Perkinsidae</taxon>
        <taxon>Perkinsus</taxon>
    </lineage>
</organism>
<comment type="caution">
    <text evidence="2">The sequence shown here is derived from an EMBL/GenBank/DDBJ whole genome shotgun (WGS) entry which is preliminary data.</text>
</comment>
<name>A0A7J6MPR5_PERCH</name>
<evidence type="ECO:0000256" key="1">
    <source>
        <dbReference type="SAM" id="MobiDB-lite"/>
    </source>
</evidence>
<feature type="region of interest" description="Disordered" evidence="1">
    <location>
        <begin position="195"/>
        <end position="216"/>
    </location>
</feature>
<feature type="region of interest" description="Disordered" evidence="1">
    <location>
        <begin position="379"/>
        <end position="414"/>
    </location>
</feature>
<dbReference type="Proteomes" id="UP000591131">
    <property type="component" value="Unassembled WGS sequence"/>
</dbReference>
<evidence type="ECO:0000313" key="2">
    <source>
        <dbReference type="EMBL" id="KAF4673593.1"/>
    </source>
</evidence>
<gene>
    <name evidence="2" type="ORF">FOL47_010400</name>
</gene>
<proteinExistence type="predicted"/>
<keyword evidence="3" id="KW-1185">Reference proteome</keyword>
<evidence type="ECO:0000313" key="3">
    <source>
        <dbReference type="Proteomes" id="UP000591131"/>
    </source>
</evidence>
<reference evidence="2 3" key="1">
    <citation type="submission" date="2020-04" db="EMBL/GenBank/DDBJ databases">
        <title>Perkinsus chesapeaki whole genome sequence.</title>
        <authorList>
            <person name="Bogema D.R."/>
        </authorList>
    </citation>
    <scope>NUCLEOTIDE SEQUENCE [LARGE SCALE GENOMIC DNA]</scope>
    <source>
        <strain evidence="2">ATCC PRA-425</strain>
    </source>
</reference>